<protein>
    <recommendedName>
        <fullName evidence="1">RNA helicase</fullName>
        <ecNumber evidence="1">3.6.4.13</ecNumber>
    </recommendedName>
</protein>
<comment type="function">
    <text evidence="9">Pre-mRNA processing factor involved in disassembly of spliceosomes after the release of mature mRNA.</text>
</comment>
<accession>A0AAD7TVV5</accession>
<keyword evidence="2" id="KW-0507">mRNA processing</keyword>
<dbReference type="SMART" id="SM00490">
    <property type="entry name" value="HELICc"/>
    <property type="match status" value="1"/>
</dbReference>
<comment type="catalytic activity">
    <reaction evidence="8">
        <text>ATP + H2O = ADP + phosphate + H(+)</text>
        <dbReference type="Rhea" id="RHEA:13065"/>
        <dbReference type="ChEBI" id="CHEBI:15377"/>
        <dbReference type="ChEBI" id="CHEBI:15378"/>
        <dbReference type="ChEBI" id="CHEBI:30616"/>
        <dbReference type="ChEBI" id="CHEBI:43474"/>
        <dbReference type="ChEBI" id="CHEBI:456216"/>
        <dbReference type="EC" id="3.6.4.13"/>
    </reaction>
</comment>
<dbReference type="Gene3D" id="3.40.50.300">
    <property type="entry name" value="P-loop containing nucleotide triphosphate hydrolases"/>
    <property type="match status" value="2"/>
</dbReference>
<dbReference type="SUPFAM" id="SSF52540">
    <property type="entry name" value="P-loop containing nucleoside triphosphate hydrolases"/>
    <property type="match status" value="1"/>
</dbReference>
<evidence type="ECO:0000259" key="11">
    <source>
        <dbReference type="PROSITE" id="PS51192"/>
    </source>
</evidence>
<dbReference type="InterPro" id="IPR001650">
    <property type="entry name" value="Helicase_C-like"/>
</dbReference>
<comment type="caution">
    <text evidence="13">The sequence shown here is derived from an EMBL/GenBank/DDBJ whole genome shotgun (WGS) entry which is preliminary data.</text>
</comment>
<dbReference type="InterPro" id="IPR007502">
    <property type="entry name" value="Helicase-assoc_dom"/>
</dbReference>
<feature type="compositionally biased region" description="Basic residues" evidence="10">
    <location>
        <begin position="777"/>
        <end position="787"/>
    </location>
</feature>
<dbReference type="Pfam" id="PF00270">
    <property type="entry name" value="DEAD"/>
    <property type="match status" value="1"/>
</dbReference>
<dbReference type="Proteomes" id="UP001215151">
    <property type="component" value="Unassembled WGS sequence"/>
</dbReference>
<evidence type="ECO:0000256" key="10">
    <source>
        <dbReference type="SAM" id="MobiDB-lite"/>
    </source>
</evidence>
<evidence type="ECO:0000313" key="14">
    <source>
        <dbReference type="Proteomes" id="UP001215151"/>
    </source>
</evidence>
<dbReference type="GO" id="GO:0003724">
    <property type="term" value="F:RNA helicase activity"/>
    <property type="evidence" value="ECO:0007669"/>
    <property type="project" value="UniProtKB-EC"/>
</dbReference>
<dbReference type="Gene3D" id="1.20.120.1080">
    <property type="match status" value="1"/>
</dbReference>
<dbReference type="PROSITE" id="PS51192">
    <property type="entry name" value="HELICASE_ATP_BIND_1"/>
    <property type="match status" value="1"/>
</dbReference>
<evidence type="ECO:0000259" key="12">
    <source>
        <dbReference type="PROSITE" id="PS51194"/>
    </source>
</evidence>
<evidence type="ECO:0000256" key="8">
    <source>
        <dbReference type="ARBA" id="ARBA00047984"/>
    </source>
</evidence>
<feature type="domain" description="Helicase C-terminal" evidence="12">
    <location>
        <begin position="280"/>
        <end position="465"/>
    </location>
</feature>
<dbReference type="PANTHER" id="PTHR18934">
    <property type="entry name" value="ATP-DEPENDENT RNA HELICASE"/>
    <property type="match status" value="1"/>
</dbReference>
<keyword evidence="3" id="KW-0547">Nucleotide-binding</keyword>
<name>A0AAD7TVV5_9APHY</name>
<evidence type="ECO:0000256" key="5">
    <source>
        <dbReference type="ARBA" id="ARBA00022806"/>
    </source>
</evidence>
<evidence type="ECO:0000256" key="6">
    <source>
        <dbReference type="ARBA" id="ARBA00022840"/>
    </source>
</evidence>
<evidence type="ECO:0000256" key="1">
    <source>
        <dbReference type="ARBA" id="ARBA00012552"/>
    </source>
</evidence>
<proteinExistence type="predicted"/>
<dbReference type="FunFam" id="3.40.50.300:FF:001148">
    <property type="entry name" value="Pre-mRNA-splicing factor ATP-dependent RNA helicase DHX15/PRP43"/>
    <property type="match status" value="1"/>
</dbReference>
<dbReference type="Pfam" id="PF00271">
    <property type="entry name" value="Helicase_C"/>
    <property type="match status" value="1"/>
</dbReference>
<dbReference type="Pfam" id="PF07717">
    <property type="entry name" value="OB_NTP_bind"/>
    <property type="match status" value="1"/>
</dbReference>
<dbReference type="InterPro" id="IPR027417">
    <property type="entry name" value="P-loop_NTPase"/>
</dbReference>
<feature type="region of interest" description="Disordered" evidence="10">
    <location>
        <begin position="741"/>
        <end position="787"/>
    </location>
</feature>
<dbReference type="InterPro" id="IPR048333">
    <property type="entry name" value="HA2_WH"/>
</dbReference>
<dbReference type="SMART" id="SM00847">
    <property type="entry name" value="HA2"/>
    <property type="match status" value="1"/>
</dbReference>
<evidence type="ECO:0000313" key="13">
    <source>
        <dbReference type="EMBL" id="KAJ8487082.1"/>
    </source>
</evidence>
<reference evidence="13" key="1">
    <citation type="submission" date="2022-11" db="EMBL/GenBank/DDBJ databases">
        <title>Genome Sequence of Cubamyces cubensis.</title>
        <authorList>
            <person name="Buettner E."/>
        </authorList>
    </citation>
    <scope>NUCLEOTIDE SEQUENCE</scope>
    <source>
        <strain evidence="13">MPL-01</strain>
    </source>
</reference>
<evidence type="ECO:0000256" key="7">
    <source>
        <dbReference type="ARBA" id="ARBA00023187"/>
    </source>
</evidence>
<feature type="domain" description="Helicase ATP-binding" evidence="11">
    <location>
        <begin position="69"/>
        <end position="250"/>
    </location>
</feature>
<dbReference type="FunFam" id="3.40.50.300:FF:000007">
    <property type="entry name" value="Pre-mRNA-splicing factor ATP-dependent RNA helicase"/>
    <property type="match status" value="1"/>
</dbReference>
<dbReference type="GO" id="GO:0005524">
    <property type="term" value="F:ATP binding"/>
    <property type="evidence" value="ECO:0007669"/>
    <property type="project" value="UniProtKB-KW"/>
</dbReference>
<dbReference type="InterPro" id="IPR011545">
    <property type="entry name" value="DEAD/DEAH_box_helicase_dom"/>
</dbReference>
<dbReference type="GO" id="GO:0000390">
    <property type="term" value="P:spliceosomal complex disassembly"/>
    <property type="evidence" value="ECO:0007669"/>
    <property type="project" value="UniProtKB-ARBA"/>
</dbReference>
<evidence type="ECO:0000256" key="4">
    <source>
        <dbReference type="ARBA" id="ARBA00022801"/>
    </source>
</evidence>
<dbReference type="InterPro" id="IPR002464">
    <property type="entry name" value="DNA/RNA_helicase_DEAH_CS"/>
</dbReference>
<keyword evidence="7" id="KW-0508">mRNA splicing</keyword>
<evidence type="ECO:0000256" key="2">
    <source>
        <dbReference type="ARBA" id="ARBA00022664"/>
    </source>
</evidence>
<evidence type="ECO:0000256" key="3">
    <source>
        <dbReference type="ARBA" id="ARBA00022741"/>
    </source>
</evidence>
<dbReference type="SMART" id="SM00487">
    <property type="entry name" value="DEXDc"/>
    <property type="match status" value="1"/>
</dbReference>
<gene>
    <name evidence="13" type="ORF">ONZ51_g4424</name>
</gene>
<dbReference type="CDD" id="cd18791">
    <property type="entry name" value="SF2_C_RHA"/>
    <property type="match status" value="1"/>
</dbReference>
<dbReference type="GO" id="GO:0003723">
    <property type="term" value="F:RNA binding"/>
    <property type="evidence" value="ECO:0007669"/>
    <property type="project" value="TreeGrafter"/>
</dbReference>
<keyword evidence="14" id="KW-1185">Reference proteome</keyword>
<feature type="compositionally biased region" description="Low complexity" evidence="10">
    <location>
        <begin position="744"/>
        <end position="755"/>
    </location>
</feature>
<feature type="compositionally biased region" description="Polar residues" evidence="10">
    <location>
        <begin position="762"/>
        <end position="773"/>
    </location>
</feature>
<dbReference type="InterPro" id="IPR011709">
    <property type="entry name" value="DEAD-box_helicase_OB_fold"/>
</dbReference>
<dbReference type="PROSITE" id="PS00690">
    <property type="entry name" value="DEAH_ATP_HELICASE"/>
    <property type="match status" value="1"/>
</dbReference>
<dbReference type="PROSITE" id="PS51194">
    <property type="entry name" value="HELICASE_CTER"/>
    <property type="match status" value="1"/>
</dbReference>
<dbReference type="InterPro" id="IPR014001">
    <property type="entry name" value="Helicase_ATP-bd"/>
</dbReference>
<dbReference type="EC" id="3.6.4.13" evidence="1"/>
<dbReference type="Pfam" id="PF04408">
    <property type="entry name" value="WHD_HA2"/>
    <property type="match status" value="1"/>
</dbReference>
<sequence>MSNSRAPANLGKNDPLFGWLPRNVTSEQVLKAMEGDVNPFTKRPHSAQYKKILEARKKLPVFGQMDDFLKIFTKNQIIVVVGETGSGKTTQLTTPSTAVYRVTTRRIPQFVCYSDLPHTKGKMVACTQPRRVAAMSVAKRVADEMDVPFEKQVGYVIRFEDMTEPGTTFMKYMTDGMLLREAMNDHELSRYSTIILDEAHERTLATDILMGLLKGIARRRFDLKIVIMSATLDAQKFQRYFSLEGPEKPVPLFKVPDRTHPVEVLYTQTPEPDYCEAAIRTVSMIHRTEEPGDILLFLTGEEEIEDACRKIKLEADDLLNQDPDSVGPLICIPLYSSLPPQQQQRIFDPAPPPRVPGGPPGRKVIVSTNIAETSLTIDGIVYVVDPGFFKQKVYNPRIRVESQLITPISKASAQQRAGRAGRTRPGKCFRLYTEKDFMTELEEQTHPEILRTNLANTVLELAKLGVKDLVHFDYVDDPAPESLMRALELLNYLAALDDEGNLTALGSIMAEFPLDPQMAKMLISSPEFRCSNEILTIVAMLSVPNVWLRPPNQRKKADAAKAMLTLPGGDHLTLMNVYNSYVNNKHDKNWCWNNYLSGHALMQAENVRSQLLRTMEWYEIDLVTTQDERRLWTNIRKALVCGFFMQVARKEGKKNAYLTVKDNQVGQLHPSCGLDTSPEWIIFNEFVLTTRPYIRTVTEVRPEWLLEYAPNYYDLSTFPNGEMKRALMRALNKRTLKTVAGMGSTASSSRADSTAPPVQDMQALNVSRNSGHSAEQKKKKKKRRSRR</sequence>
<evidence type="ECO:0000256" key="9">
    <source>
        <dbReference type="ARBA" id="ARBA00055599"/>
    </source>
</evidence>
<dbReference type="EMBL" id="JAPEVG010000085">
    <property type="protein sequence ID" value="KAJ8487082.1"/>
    <property type="molecule type" value="Genomic_DNA"/>
</dbReference>
<organism evidence="13 14">
    <name type="scientific">Trametes cubensis</name>
    <dbReference type="NCBI Taxonomy" id="1111947"/>
    <lineage>
        <taxon>Eukaryota</taxon>
        <taxon>Fungi</taxon>
        <taxon>Dikarya</taxon>
        <taxon>Basidiomycota</taxon>
        <taxon>Agaricomycotina</taxon>
        <taxon>Agaricomycetes</taxon>
        <taxon>Polyporales</taxon>
        <taxon>Polyporaceae</taxon>
        <taxon>Trametes</taxon>
    </lineage>
</organism>
<dbReference type="GO" id="GO:0071014">
    <property type="term" value="C:post-mRNA release spliceosomal complex"/>
    <property type="evidence" value="ECO:0007669"/>
    <property type="project" value="UniProtKB-ARBA"/>
</dbReference>
<dbReference type="FunFam" id="1.20.120.1080:FF:000003">
    <property type="entry name" value="Pre-mRNA-splicing factor ATP-dependent RNA helicase PRP43"/>
    <property type="match status" value="1"/>
</dbReference>
<dbReference type="PANTHER" id="PTHR18934:SF109">
    <property type="entry name" value="ATP-DEPENDENT RNA HELICASE DHX15 HOMOLOG"/>
    <property type="match status" value="1"/>
</dbReference>
<keyword evidence="4" id="KW-0378">Hydrolase</keyword>
<keyword evidence="6" id="KW-0067">ATP-binding</keyword>
<keyword evidence="5" id="KW-0347">Helicase</keyword>
<dbReference type="GO" id="GO:0016787">
    <property type="term" value="F:hydrolase activity"/>
    <property type="evidence" value="ECO:0007669"/>
    <property type="project" value="UniProtKB-KW"/>
</dbReference>
<dbReference type="Pfam" id="PF21010">
    <property type="entry name" value="HA2_C"/>
    <property type="match status" value="1"/>
</dbReference>
<dbReference type="AlphaFoldDB" id="A0AAD7TVV5"/>